<dbReference type="EMBL" id="PSQE01000003">
    <property type="protein sequence ID" value="RHN66664.1"/>
    <property type="molecule type" value="Genomic_DNA"/>
</dbReference>
<dbReference type="GO" id="GO:0009409">
    <property type="term" value="P:response to cold"/>
    <property type="evidence" value="ECO:0007669"/>
    <property type="project" value="UniProtKB-ARBA"/>
</dbReference>
<dbReference type="Gene3D" id="3.10.450.10">
    <property type="match status" value="1"/>
</dbReference>
<dbReference type="AlphaFoldDB" id="A0A396IQM7"/>
<dbReference type="GO" id="GO:0009414">
    <property type="term" value="P:response to water deprivation"/>
    <property type="evidence" value="ECO:0007669"/>
    <property type="project" value="UniProtKB-ARBA"/>
</dbReference>
<organism evidence="7 8">
    <name type="scientific">Medicago truncatula</name>
    <name type="common">Barrel medic</name>
    <name type="synonym">Medicago tribuloides</name>
    <dbReference type="NCBI Taxonomy" id="3880"/>
    <lineage>
        <taxon>Eukaryota</taxon>
        <taxon>Viridiplantae</taxon>
        <taxon>Streptophyta</taxon>
        <taxon>Embryophyta</taxon>
        <taxon>Tracheophyta</taxon>
        <taxon>Spermatophyta</taxon>
        <taxon>Magnoliopsida</taxon>
        <taxon>eudicotyledons</taxon>
        <taxon>Gunneridae</taxon>
        <taxon>Pentapetalae</taxon>
        <taxon>rosids</taxon>
        <taxon>fabids</taxon>
        <taxon>Fabales</taxon>
        <taxon>Fabaceae</taxon>
        <taxon>Papilionoideae</taxon>
        <taxon>50 kb inversion clade</taxon>
        <taxon>NPAAA clade</taxon>
        <taxon>Hologalegina</taxon>
        <taxon>IRL clade</taxon>
        <taxon>Trifolieae</taxon>
        <taxon>Medicago</taxon>
    </lineage>
</organism>
<gene>
    <name evidence="7" type="ORF">MtrunA17_Chr3g0093771</name>
</gene>
<dbReference type="InterPro" id="IPR018073">
    <property type="entry name" value="Prot_inh_cystat_CS"/>
</dbReference>
<evidence type="ECO:0000313" key="7">
    <source>
        <dbReference type="EMBL" id="RHN66664.1"/>
    </source>
</evidence>
<evidence type="ECO:0000313" key="8">
    <source>
        <dbReference type="Proteomes" id="UP000265566"/>
    </source>
</evidence>
<dbReference type="Proteomes" id="UP000265566">
    <property type="component" value="Chromosome 3"/>
</dbReference>
<dbReference type="PANTHER" id="PTHR11413:SF116">
    <property type="entry name" value="MULTICYSTATIN"/>
    <property type="match status" value="1"/>
</dbReference>
<keyword evidence="2 4" id="KW-0646">Protease inhibitor</keyword>
<comment type="similarity">
    <text evidence="1 4">Belongs to the cystatin family. Phytocystatin subfamily.</text>
</comment>
<dbReference type="PANTHER" id="PTHR11413">
    <property type="entry name" value="CYSTATIN FAMILY MEMBER"/>
    <property type="match status" value="1"/>
</dbReference>
<evidence type="ECO:0000256" key="1">
    <source>
        <dbReference type="ARBA" id="ARBA00007233"/>
    </source>
</evidence>
<feature type="compositionally biased region" description="Polar residues" evidence="5">
    <location>
        <begin position="1"/>
        <end position="10"/>
    </location>
</feature>
<dbReference type="InterPro" id="IPR046350">
    <property type="entry name" value="Cystatin_sf"/>
</dbReference>
<dbReference type="GO" id="GO:0006972">
    <property type="term" value="P:hyperosmotic response"/>
    <property type="evidence" value="ECO:0007669"/>
    <property type="project" value="UniProtKB-ARBA"/>
</dbReference>
<dbReference type="SMART" id="SM00043">
    <property type="entry name" value="CY"/>
    <property type="match status" value="1"/>
</dbReference>
<dbReference type="InterPro" id="IPR027214">
    <property type="entry name" value="Cystatin"/>
</dbReference>
<reference evidence="8" key="1">
    <citation type="journal article" date="2018" name="Nat. Plants">
        <title>Whole-genome landscape of Medicago truncatula symbiotic genes.</title>
        <authorList>
            <person name="Pecrix Y."/>
            <person name="Staton S.E."/>
            <person name="Sallet E."/>
            <person name="Lelandais-Briere C."/>
            <person name="Moreau S."/>
            <person name="Carrere S."/>
            <person name="Blein T."/>
            <person name="Jardinaud M.F."/>
            <person name="Latrasse D."/>
            <person name="Zouine M."/>
            <person name="Zahm M."/>
            <person name="Kreplak J."/>
            <person name="Mayjonade B."/>
            <person name="Satge C."/>
            <person name="Perez M."/>
            <person name="Cauet S."/>
            <person name="Marande W."/>
            <person name="Chantry-Darmon C."/>
            <person name="Lopez-Roques C."/>
            <person name="Bouchez O."/>
            <person name="Berard A."/>
            <person name="Debelle F."/>
            <person name="Munos S."/>
            <person name="Bendahmane A."/>
            <person name="Berges H."/>
            <person name="Niebel A."/>
            <person name="Buitink J."/>
            <person name="Frugier F."/>
            <person name="Benhamed M."/>
            <person name="Crespi M."/>
            <person name="Gouzy J."/>
            <person name="Gamas P."/>
        </authorList>
    </citation>
    <scope>NUCLEOTIDE SEQUENCE [LARGE SCALE GENOMIC DNA]</scope>
    <source>
        <strain evidence="8">cv. Jemalong A17</strain>
    </source>
</reference>
<keyword evidence="3 4" id="KW-0789">Thiol protease inhibitor</keyword>
<evidence type="ECO:0000259" key="6">
    <source>
        <dbReference type="SMART" id="SM00043"/>
    </source>
</evidence>
<feature type="region of interest" description="Disordered" evidence="5">
    <location>
        <begin position="1"/>
        <end position="24"/>
    </location>
</feature>
<evidence type="ECO:0000256" key="2">
    <source>
        <dbReference type="ARBA" id="ARBA00022690"/>
    </source>
</evidence>
<dbReference type="Pfam" id="PF16845">
    <property type="entry name" value="SQAPI"/>
    <property type="match status" value="1"/>
</dbReference>
<dbReference type="FunFam" id="3.10.450.10:FF:000011">
    <property type="entry name" value="Cysteine proteinase inhibitor"/>
    <property type="match status" value="1"/>
</dbReference>
<dbReference type="InterPro" id="IPR000010">
    <property type="entry name" value="Cystatin_dom"/>
</dbReference>
<evidence type="ECO:0000256" key="4">
    <source>
        <dbReference type="RuleBase" id="RU362130"/>
    </source>
</evidence>
<proteinExistence type="inferred from homology"/>
<dbReference type="PROSITE" id="PS00287">
    <property type="entry name" value="CYSTATIN"/>
    <property type="match status" value="1"/>
</dbReference>
<dbReference type="GO" id="GO:0004869">
    <property type="term" value="F:cysteine-type endopeptidase inhibitor activity"/>
    <property type="evidence" value="ECO:0007669"/>
    <property type="project" value="UniProtKB-KW"/>
</dbReference>
<accession>A0A396IQM7</accession>
<dbReference type="Gramene" id="rna14704">
    <property type="protein sequence ID" value="RHN66664.1"/>
    <property type="gene ID" value="gene14704"/>
</dbReference>
<feature type="domain" description="Cystatin" evidence="6">
    <location>
        <begin position="26"/>
        <end position="116"/>
    </location>
</feature>
<comment type="caution">
    <text evidence="7">The sequence shown here is derived from an EMBL/GenBank/DDBJ whole genome shotgun (WGS) entry which is preliminary data.</text>
</comment>
<evidence type="ECO:0000256" key="3">
    <source>
        <dbReference type="ARBA" id="ARBA00022704"/>
    </source>
</evidence>
<dbReference type="CDD" id="cd00042">
    <property type="entry name" value="CY"/>
    <property type="match status" value="1"/>
</dbReference>
<sequence>MTLSFHNGTYPNRERSYRKKRRRRMATVGGVRDVSGNQNSLAIDGLARFAVEEHNKKQNALLEFSRVISAKEQVVAGTIHHITLEVKDGVNKKVYEAKVWEKSWMNFKEVQEFKLVEDAPAQ</sequence>
<protein>
    <recommendedName>
        <fullName evidence="4">Cysteine proteinase inhibitor</fullName>
    </recommendedName>
</protein>
<dbReference type="SUPFAM" id="SSF54403">
    <property type="entry name" value="Cystatin/monellin"/>
    <property type="match status" value="1"/>
</dbReference>
<name>A0A396IQM7_MEDTR</name>
<evidence type="ECO:0000256" key="5">
    <source>
        <dbReference type="SAM" id="MobiDB-lite"/>
    </source>
</evidence>